<feature type="domain" description="DUF2268" evidence="1">
    <location>
        <begin position="94"/>
        <end position="292"/>
    </location>
</feature>
<organism evidence="2 3">
    <name type="scientific">Shouchella hunanensis</name>
    <dbReference type="NCBI Taxonomy" id="766894"/>
    <lineage>
        <taxon>Bacteria</taxon>
        <taxon>Bacillati</taxon>
        <taxon>Bacillota</taxon>
        <taxon>Bacilli</taxon>
        <taxon>Bacillales</taxon>
        <taxon>Bacillaceae</taxon>
        <taxon>Shouchella</taxon>
    </lineage>
</organism>
<accession>A0ABY7WB78</accession>
<name>A0ABY7WB78_9BACI</name>
<gene>
    <name evidence="2" type="ORF">PQ477_04555</name>
</gene>
<dbReference type="Proteomes" id="UP001215143">
    <property type="component" value="Chromosome"/>
</dbReference>
<evidence type="ECO:0000313" key="3">
    <source>
        <dbReference type="Proteomes" id="UP001215143"/>
    </source>
</evidence>
<keyword evidence="3" id="KW-1185">Reference proteome</keyword>
<dbReference type="GO" id="GO:0006508">
    <property type="term" value="P:proteolysis"/>
    <property type="evidence" value="ECO:0007669"/>
    <property type="project" value="UniProtKB-KW"/>
</dbReference>
<protein>
    <submittedName>
        <fullName evidence="2">DUF2268 domain-containing putative Zn-dependent protease</fullName>
    </submittedName>
</protein>
<dbReference type="GO" id="GO:0008233">
    <property type="term" value="F:peptidase activity"/>
    <property type="evidence" value="ECO:0007669"/>
    <property type="project" value="UniProtKB-KW"/>
</dbReference>
<dbReference type="InterPro" id="IPR018728">
    <property type="entry name" value="DUF2268"/>
</dbReference>
<sequence>MIIKVNDPLQQYEELIQLASLEQRQHFFRYKMMEPLKMMWAHLQVPMKAKEPNGYDVIYAADMLGFANLDDRHTLEKGVKRLRNMNIVDRGKTTLHYLLEVVNGQGLELKADNIYLGIYLADEVKLNHLDGYTGFGGIPGYLMVHLFPNDRNTSRFEGLLAHEFHHNVRFSYFDWSHGNVTVGEYLVIEGLADVFVETLYGKEQLGPWVTGLDDEDLRYSISVIKDALHVTGFAEVSSYMFGDPYATEKGYQRVGLSFAAGYAVGYVVVKSFLERTGMTIFDATRCKSDDIIARSMIF</sequence>
<keyword evidence="2" id="KW-0645">Protease</keyword>
<reference evidence="2 3" key="1">
    <citation type="submission" date="2023-02" db="EMBL/GenBank/DDBJ databases">
        <authorList>
            <person name="Liu G."/>
        </authorList>
    </citation>
    <scope>NUCLEOTIDE SEQUENCE [LARGE SCALE GENOMIC DNA]</scope>
    <source>
        <strain evidence="2 3">DSM 23008</strain>
    </source>
</reference>
<evidence type="ECO:0000259" key="1">
    <source>
        <dbReference type="Pfam" id="PF10026"/>
    </source>
</evidence>
<dbReference type="EMBL" id="CP117834">
    <property type="protein sequence ID" value="WDF04736.1"/>
    <property type="molecule type" value="Genomic_DNA"/>
</dbReference>
<keyword evidence="2" id="KW-0378">Hydrolase</keyword>
<evidence type="ECO:0000313" key="2">
    <source>
        <dbReference type="EMBL" id="WDF04736.1"/>
    </source>
</evidence>
<proteinExistence type="predicted"/>
<dbReference type="RefSeq" id="WP_274273025.1">
    <property type="nucleotide sequence ID" value="NZ_CP117834.1"/>
</dbReference>
<dbReference type="Pfam" id="PF10026">
    <property type="entry name" value="DUF2268"/>
    <property type="match status" value="1"/>
</dbReference>